<accession>A0A916ZSF4</accession>
<feature type="domain" description="Response regulatory" evidence="5">
    <location>
        <begin position="19"/>
        <end position="137"/>
    </location>
</feature>
<dbReference type="Gene3D" id="3.30.565.10">
    <property type="entry name" value="Histidine kinase-like ATPase, C-terminal domain"/>
    <property type="match status" value="1"/>
</dbReference>
<organism evidence="6 7">
    <name type="scientific">Aureimonas endophytica</name>
    <dbReference type="NCBI Taxonomy" id="2027858"/>
    <lineage>
        <taxon>Bacteria</taxon>
        <taxon>Pseudomonadati</taxon>
        <taxon>Pseudomonadota</taxon>
        <taxon>Alphaproteobacteria</taxon>
        <taxon>Hyphomicrobiales</taxon>
        <taxon>Aurantimonadaceae</taxon>
        <taxon>Aureimonas</taxon>
    </lineage>
</organism>
<dbReference type="SMART" id="SM00448">
    <property type="entry name" value="REC"/>
    <property type="match status" value="1"/>
</dbReference>
<evidence type="ECO:0000256" key="1">
    <source>
        <dbReference type="ARBA" id="ARBA00022553"/>
    </source>
</evidence>
<keyword evidence="1 4" id="KW-0597">Phosphoprotein</keyword>
<dbReference type="InterPro" id="IPR050595">
    <property type="entry name" value="Bact_response_regulator"/>
</dbReference>
<protein>
    <recommendedName>
        <fullName evidence="5">Response regulatory domain-containing protein</fullName>
    </recommendedName>
</protein>
<evidence type="ECO:0000313" key="6">
    <source>
        <dbReference type="EMBL" id="GGE11772.1"/>
    </source>
</evidence>
<dbReference type="PANTHER" id="PTHR44591">
    <property type="entry name" value="STRESS RESPONSE REGULATOR PROTEIN 1"/>
    <property type="match status" value="1"/>
</dbReference>
<dbReference type="InterPro" id="IPR011006">
    <property type="entry name" value="CheY-like_superfamily"/>
</dbReference>
<gene>
    <name evidence="6" type="ORF">GCM10011390_33600</name>
</gene>
<dbReference type="EMBL" id="BMIQ01000005">
    <property type="protein sequence ID" value="GGE11772.1"/>
    <property type="molecule type" value="Genomic_DNA"/>
</dbReference>
<keyword evidence="3" id="KW-0804">Transcription</keyword>
<evidence type="ECO:0000259" key="5">
    <source>
        <dbReference type="PROSITE" id="PS50110"/>
    </source>
</evidence>
<name>A0A916ZSF4_9HYPH</name>
<dbReference type="GO" id="GO:0000160">
    <property type="term" value="P:phosphorelay signal transduction system"/>
    <property type="evidence" value="ECO:0007669"/>
    <property type="project" value="InterPro"/>
</dbReference>
<dbReference type="Pfam" id="PF00072">
    <property type="entry name" value="Response_reg"/>
    <property type="match status" value="1"/>
</dbReference>
<reference evidence="6" key="1">
    <citation type="journal article" date="2014" name="Int. J. Syst. Evol. Microbiol.">
        <title>Complete genome sequence of Corynebacterium casei LMG S-19264T (=DSM 44701T), isolated from a smear-ripened cheese.</title>
        <authorList>
            <consortium name="US DOE Joint Genome Institute (JGI-PGF)"/>
            <person name="Walter F."/>
            <person name="Albersmeier A."/>
            <person name="Kalinowski J."/>
            <person name="Ruckert C."/>
        </authorList>
    </citation>
    <scope>NUCLEOTIDE SEQUENCE</scope>
    <source>
        <strain evidence="6">CGMCC 1.15367</strain>
    </source>
</reference>
<dbReference type="Proteomes" id="UP000644699">
    <property type="component" value="Unassembled WGS sequence"/>
</dbReference>
<keyword evidence="7" id="KW-1185">Reference proteome</keyword>
<reference evidence="6" key="2">
    <citation type="submission" date="2020-09" db="EMBL/GenBank/DDBJ databases">
        <authorList>
            <person name="Sun Q."/>
            <person name="Zhou Y."/>
        </authorList>
    </citation>
    <scope>NUCLEOTIDE SEQUENCE</scope>
    <source>
        <strain evidence="6">CGMCC 1.15367</strain>
    </source>
</reference>
<comment type="caution">
    <text evidence="6">The sequence shown here is derived from an EMBL/GenBank/DDBJ whole genome shotgun (WGS) entry which is preliminary data.</text>
</comment>
<keyword evidence="2" id="KW-0805">Transcription regulation</keyword>
<dbReference type="SUPFAM" id="SSF52172">
    <property type="entry name" value="CheY-like"/>
    <property type="match status" value="1"/>
</dbReference>
<dbReference type="InterPro" id="IPR001789">
    <property type="entry name" value="Sig_transdc_resp-reg_receiver"/>
</dbReference>
<dbReference type="AlphaFoldDB" id="A0A916ZSF4"/>
<evidence type="ECO:0000313" key="7">
    <source>
        <dbReference type="Proteomes" id="UP000644699"/>
    </source>
</evidence>
<dbReference type="SUPFAM" id="SSF55874">
    <property type="entry name" value="ATPase domain of HSP90 chaperone/DNA topoisomerase II/histidine kinase"/>
    <property type="match status" value="1"/>
</dbReference>
<evidence type="ECO:0000256" key="3">
    <source>
        <dbReference type="ARBA" id="ARBA00023163"/>
    </source>
</evidence>
<dbReference type="PANTHER" id="PTHR44591:SF3">
    <property type="entry name" value="RESPONSE REGULATORY DOMAIN-CONTAINING PROTEIN"/>
    <property type="match status" value="1"/>
</dbReference>
<dbReference type="PROSITE" id="PS50110">
    <property type="entry name" value="RESPONSE_REGULATORY"/>
    <property type="match status" value="1"/>
</dbReference>
<evidence type="ECO:0000256" key="2">
    <source>
        <dbReference type="ARBA" id="ARBA00023015"/>
    </source>
</evidence>
<dbReference type="CDD" id="cd00156">
    <property type="entry name" value="REC"/>
    <property type="match status" value="1"/>
</dbReference>
<dbReference type="RefSeq" id="WP_188910511.1">
    <property type="nucleotide sequence ID" value="NZ_BMIQ01000005.1"/>
</dbReference>
<dbReference type="Gene3D" id="3.40.50.2300">
    <property type="match status" value="1"/>
</dbReference>
<proteinExistence type="predicted"/>
<evidence type="ECO:0000256" key="4">
    <source>
        <dbReference type="PROSITE-ProRule" id="PRU00169"/>
    </source>
</evidence>
<feature type="modified residue" description="4-aspartylphosphate" evidence="4">
    <location>
        <position position="70"/>
    </location>
</feature>
<dbReference type="InterPro" id="IPR036890">
    <property type="entry name" value="HATPase_C_sf"/>
</dbReference>
<sequence length="316" mass="34148">MFATSPAARAPAAAPDRPRVLLVEDDRSTLALIESRLETLGYAVTTASHGAEAFAMLRENPGLADIVMTDRTMPFLDGLGLTRRLKRERDTRHLPVIILTGASETEDVSAGIEAGAFYYLTKPPAERLLASVLGAAMQEVARQGALAAALKSHHAAFPLLQVMRFTLRQPAEVEPVASMLASMHDEPSRTIHGIFELVQNAVEHGVLRFGFEAKARLLREGRWAEALARRAADPAYAGGSVEATAMRREDGIYVSVKDDGPGFNWKAFLASDPTRSGAACGRGISRAANFSFDKLSFDQTGNQAVGFVARQSRVAW</sequence>